<evidence type="ECO:0000256" key="19">
    <source>
        <dbReference type="ARBA" id="ARBA00079825"/>
    </source>
</evidence>
<dbReference type="PANTHER" id="PTHR10266:SF3">
    <property type="entry name" value="CYTOCHROME C1, HEME PROTEIN, MITOCHONDRIAL"/>
    <property type="match status" value="1"/>
</dbReference>
<dbReference type="Gene3D" id="1.20.5.100">
    <property type="entry name" value="Cytochrome c1, transmembrane anchor, C-terminal"/>
    <property type="match status" value="1"/>
</dbReference>
<sequence>MAALIGRATGQALLRAQNGLFVQQANLSFKETIARLSRGKKIAAGVLGTVTAGAIGLGVALQASVLASELELHPPAYPWTHNGAFSSFDHASLRRGYQVYKEVCAACHSMKYMAYRELVNTIFTEDEAKKEAEQITVIDGPDDEGKMFERPGKLSDYFPSPYANDEAAKAANNGAYPPDLTYIVSARHGGEDYIFSLLTSYCDPPAGIEMREGLYFNPYFNGGAIAMAQSIFNEVVTYDDGTNPSASQLAKDVSAFLKFASEPEHDERKRMAMKAILGFSVLFVTVYYYKRHKWASLKSRKIVFRPKK</sequence>
<dbReference type="InterPro" id="IPR002326">
    <property type="entry name" value="Cyt_c1"/>
</dbReference>
<dbReference type="EMBL" id="JAODUO010000036">
    <property type="protein sequence ID" value="KAK2192226.1"/>
    <property type="molecule type" value="Genomic_DNA"/>
</dbReference>
<keyword evidence="7 20" id="KW-0479">Metal-binding</keyword>
<dbReference type="Proteomes" id="UP001209878">
    <property type="component" value="Unassembled WGS sequence"/>
</dbReference>
<keyword evidence="8" id="KW-0999">Mitochondrion inner membrane</keyword>
<gene>
    <name evidence="23" type="ORF">NP493_36g01005</name>
</gene>
<dbReference type="PROSITE" id="PS51007">
    <property type="entry name" value="CYTC"/>
    <property type="match status" value="1"/>
</dbReference>
<dbReference type="InterPro" id="IPR009056">
    <property type="entry name" value="Cyt_c-like_dom"/>
</dbReference>
<comment type="subcellular location">
    <subcellularLocation>
        <location evidence="1">Mitochondrion inner membrane</location>
    </subcellularLocation>
</comment>
<feature type="transmembrane region" description="Helical" evidence="21">
    <location>
        <begin position="271"/>
        <end position="289"/>
    </location>
</feature>
<evidence type="ECO:0000256" key="15">
    <source>
        <dbReference type="ARBA" id="ARBA00041262"/>
    </source>
</evidence>
<name>A0AAD9PCD7_RIDPI</name>
<evidence type="ECO:0000256" key="9">
    <source>
        <dbReference type="ARBA" id="ARBA00022982"/>
    </source>
</evidence>
<evidence type="ECO:0000256" key="11">
    <source>
        <dbReference type="ARBA" id="ARBA00023004"/>
    </source>
</evidence>
<evidence type="ECO:0000256" key="5">
    <source>
        <dbReference type="ARBA" id="ARBA00022660"/>
    </source>
</evidence>
<evidence type="ECO:0000256" key="8">
    <source>
        <dbReference type="ARBA" id="ARBA00022792"/>
    </source>
</evidence>
<dbReference type="Gene3D" id="1.10.760.10">
    <property type="entry name" value="Cytochrome c-like domain"/>
    <property type="match status" value="1"/>
</dbReference>
<evidence type="ECO:0000256" key="12">
    <source>
        <dbReference type="ARBA" id="ARBA00023128"/>
    </source>
</evidence>
<evidence type="ECO:0000256" key="20">
    <source>
        <dbReference type="PIRSR" id="PIRSR602326-1"/>
    </source>
</evidence>
<evidence type="ECO:0000256" key="21">
    <source>
        <dbReference type="SAM" id="Phobius"/>
    </source>
</evidence>
<keyword evidence="5" id="KW-0679">Respiratory chain</keyword>
<feature type="binding site" description="covalent" evidence="20">
    <location>
        <position position="104"/>
    </location>
    <ligand>
        <name>heme c</name>
        <dbReference type="ChEBI" id="CHEBI:61717"/>
    </ligand>
</feature>
<evidence type="ECO:0000256" key="17">
    <source>
        <dbReference type="ARBA" id="ARBA00041779"/>
    </source>
</evidence>
<keyword evidence="9" id="KW-0249">Electron transport</keyword>
<dbReference type="Pfam" id="PF02167">
    <property type="entry name" value="Cytochrom_C1"/>
    <property type="match status" value="1"/>
</dbReference>
<dbReference type="SUPFAM" id="SSF81496">
    <property type="entry name" value="Cytochrome c1 subunit of cytochrome bc1 complex (Ubiquinol-cytochrome c reductase), transmembrane anchor"/>
    <property type="match status" value="1"/>
</dbReference>
<evidence type="ECO:0000259" key="22">
    <source>
        <dbReference type="PROSITE" id="PS51007"/>
    </source>
</evidence>
<dbReference type="InterPro" id="IPR021157">
    <property type="entry name" value="Cyt_c1_TM_anchor_C"/>
</dbReference>
<accession>A0AAD9PCD7</accession>
<organism evidence="23 24">
    <name type="scientific">Ridgeia piscesae</name>
    <name type="common">Tubeworm</name>
    <dbReference type="NCBI Taxonomy" id="27915"/>
    <lineage>
        <taxon>Eukaryota</taxon>
        <taxon>Metazoa</taxon>
        <taxon>Spiralia</taxon>
        <taxon>Lophotrochozoa</taxon>
        <taxon>Annelida</taxon>
        <taxon>Polychaeta</taxon>
        <taxon>Sedentaria</taxon>
        <taxon>Canalipalpata</taxon>
        <taxon>Sabellida</taxon>
        <taxon>Siboglinidae</taxon>
        <taxon>Ridgeia</taxon>
    </lineage>
</organism>
<dbReference type="PANTHER" id="PTHR10266">
    <property type="entry name" value="CYTOCHROME C1"/>
    <property type="match status" value="1"/>
</dbReference>
<keyword evidence="24" id="KW-1185">Reference proteome</keyword>
<dbReference type="GO" id="GO:0006122">
    <property type="term" value="P:mitochondrial electron transport, ubiquinol to cytochrome c"/>
    <property type="evidence" value="ECO:0007669"/>
    <property type="project" value="TreeGrafter"/>
</dbReference>
<feature type="binding site" description="covalent" evidence="20">
    <location>
        <position position="108"/>
    </location>
    <ligand>
        <name>heme c</name>
        <dbReference type="ChEBI" id="CHEBI:61717"/>
    </ligand>
</feature>
<evidence type="ECO:0000256" key="1">
    <source>
        <dbReference type="ARBA" id="ARBA00004273"/>
    </source>
</evidence>
<dbReference type="GO" id="GO:0020037">
    <property type="term" value="F:heme binding"/>
    <property type="evidence" value="ECO:0007669"/>
    <property type="project" value="InterPro"/>
</dbReference>
<dbReference type="SUPFAM" id="SSF46626">
    <property type="entry name" value="Cytochrome c"/>
    <property type="match status" value="1"/>
</dbReference>
<evidence type="ECO:0000256" key="6">
    <source>
        <dbReference type="ARBA" id="ARBA00022692"/>
    </source>
</evidence>
<evidence type="ECO:0000256" key="18">
    <source>
        <dbReference type="ARBA" id="ARBA00062753"/>
    </source>
</evidence>
<keyword evidence="11 20" id="KW-0408">Iron</keyword>
<reference evidence="23" key="1">
    <citation type="journal article" date="2023" name="Mol. Biol. Evol.">
        <title>Third-Generation Sequencing Reveals the Adaptive Role of the Epigenome in Three Deep-Sea Polychaetes.</title>
        <authorList>
            <person name="Perez M."/>
            <person name="Aroh O."/>
            <person name="Sun Y."/>
            <person name="Lan Y."/>
            <person name="Juniper S.K."/>
            <person name="Young C.R."/>
            <person name="Angers B."/>
            <person name="Qian P.Y."/>
        </authorList>
    </citation>
    <scope>NUCLEOTIDE SEQUENCE</scope>
    <source>
        <strain evidence="23">R07B-5</strain>
    </source>
</reference>
<feature type="binding site" description="covalent" evidence="20">
    <location>
        <position position="107"/>
    </location>
    <ligand>
        <name>heme c</name>
        <dbReference type="ChEBI" id="CHEBI:61717"/>
    </ligand>
</feature>
<evidence type="ECO:0000256" key="2">
    <source>
        <dbReference type="ARBA" id="ARBA00006488"/>
    </source>
</evidence>
<evidence type="ECO:0000313" key="23">
    <source>
        <dbReference type="EMBL" id="KAK2192226.1"/>
    </source>
</evidence>
<dbReference type="PRINTS" id="PR00603">
    <property type="entry name" value="CYTOCHROMEC1"/>
</dbReference>
<dbReference type="InterPro" id="IPR036909">
    <property type="entry name" value="Cyt_c-like_dom_sf"/>
</dbReference>
<dbReference type="GO" id="GO:0005743">
    <property type="term" value="C:mitochondrial inner membrane"/>
    <property type="evidence" value="ECO:0007669"/>
    <property type="project" value="UniProtKB-SubCell"/>
</dbReference>
<feature type="binding site" description="covalent" evidence="20">
    <location>
        <position position="227"/>
    </location>
    <ligand>
        <name>heme c</name>
        <dbReference type="ChEBI" id="CHEBI:61717"/>
    </ligand>
</feature>
<dbReference type="GO" id="GO:0009055">
    <property type="term" value="F:electron transfer activity"/>
    <property type="evidence" value="ECO:0007669"/>
    <property type="project" value="InterPro"/>
</dbReference>
<protein>
    <recommendedName>
        <fullName evidence="14">Cytochrome c1, heme protein, mitochondrial</fullName>
    </recommendedName>
    <alternativeName>
        <fullName evidence="17">Complex III subunit 4</fullName>
    </alternativeName>
    <alternativeName>
        <fullName evidence="16">Complex III subunit IV</fullName>
    </alternativeName>
    <alternativeName>
        <fullName evidence="15">Cytochrome b-c1 complex subunit 4</fullName>
    </alternativeName>
    <alternativeName>
        <fullName evidence="19">Ubiquinol-cytochrome-c reductase complex cytochrome c1 subunit</fullName>
    </alternativeName>
</protein>
<evidence type="ECO:0000256" key="14">
    <source>
        <dbReference type="ARBA" id="ARBA00040084"/>
    </source>
</evidence>
<comment type="caution">
    <text evidence="23">The sequence shown here is derived from an EMBL/GenBank/DDBJ whole genome shotgun (WGS) entry which is preliminary data.</text>
</comment>
<comment type="similarity">
    <text evidence="2">Belongs to the cytochrome c family.</text>
</comment>
<keyword evidence="13 21" id="KW-0472">Membrane</keyword>
<feature type="domain" description="Cytochrome c" evidence="22">
    <location>
        <begin position="91"/>
        <end position="192"/>
    </location>
</feature>
<evidence type="ECO:0000256" key="10">
    <source>
        <dbReference type="ARBA" id="ARBA00022989"/>
    </source>
</evidence>
<comment type="cofactor">
    <cofactor evidence="20">
        <name>heme c</name>
        <dbReference type="ChEBI" id="CHEBI:61717"/>
    </cofactor>
    <text evidence="20">Binds 1 heme c group covalently per subunit.</text>
</comment>
<evidence type="ECO:0000313" key="24">
    <source>
        <dbReference type="Proteomes" id="UP001209878"/>
    </source>
</evidence>
<keyword evidence="4 20" id="KW-0349">Heme</keyword>
<dbReference type="FunFam" id="1.10.760.10:FF:000002">
    <property type="entry name" value="Cytochrome c1, heme protein"/>
    <property type="match status" value="1"/>
</dbReference>
<keyword evidence="6 21" id="KW-0812">Transmembrane</keyword>
<dbReference type="FunFam" id="1.20.5.100:FF:000003">
    <property type="entry name" value="Cytochrome c1, heme protein, mitochondrial"/>
    <property type="match status" value="1"/>
</dbReference>
<evidence type="ECO:0000256" key="4">
    <source>
        <dbReference type="ARBA" id="ARBA00022617"/>
    </source>
</evidence>
<evidence type="ECO:0000256" key="13">
    <source>
        <dbReference type="ARBA" id="ARBA00023136"/>
    </source>
</evidence>
<evidence type="ECO:0000256" key="16">
    <source>
        <dbReference type="ARBA" id="ARBA00041724"/>
    </source>
</evidence>
<evidence type="ECO:0000256" key="3">
    <source>
        <dbReference type="ARBA" id="ARBA00022448"/>
    </source>
</evidence>
<evidence type="ECO:0000256" key="7">
    <source>
        <dbReference type="ARBA" id="ARBA00022723"/>
    </source>
</evidence>
<dbReference type="AlphaFoldDB" id="A0AAD9PCD7"/>
<proteinExistence type="inferred from homology"/>
<dbReference type="GO" id="GO:0046872">
    <property type="term" value="F:metal ion binding"/>
    <property type="evidence" value="ECO:0007669"/>
    <property type="project" value="UniProtKB-KW"/>
</dbReference>
<keyword evidence="10 21" id="KW-1133">Transmembrane helix</keyword>
<keyword evidence="12" id="KW-0496">Mitochondrion</keyword>
<keyword evidence="3" id="KW-0813">Transport</keyword>
<comment type="subunit">
    <text evidence="18">Component of the ubiquinol-cytochrome c oxidoreductase (cytochrome b-c1 complex, complex III, CIII), a multisubunit enzyme composed of 11 subunits. The complex is composed of 3 respiratory subunits cytochrome b, cytochrome c1 and Rieske protein UQCRFS1, 2 core protein subunits UQCRC1/QCR1 and UQCRC2/QCR2, and 6 low-molecular weight protein subunits UQCRH/QCR6, UQCRB/QCR7, UQCRQ/QCR8, UQCR10/QCR9, UQCR11/QCR10 and subunit 9, the cleavage product of Rieske protein UQCRFS1. The complex exists as an obligatory dimer and forms supercomplexes (SCs) in the inner mitochondrial membrane with NADH-ubiquinone oxidoreductase (complex I, CI) and cytochrome c oxidase (complex IV, CIV), resulting in different assemblies (supercomplex SCI(1)III(2)IV(1) and megacomplex MCI(2)III(2)IV(2)). Interacts with FLVCR2; this interaction occurs in the absence of heme and is disrupted upon heme binding.</text>
</comment>